<sequence length="185" mass="20253">MSDQPEFPALSDDEIHKSLDDIATLLSSQGNRLDEQTKVLNRLREVATEARQAAFAAREQTDPENYGELIGQTVDGRLTATIKRLDSSSAEVLNGVQRSNASFQETTTTHSDTLRLINEYRMQKDRDVRLLPWVGLGAVVLAVAMTVVLPRFLASYGPTCGVIGGIWTTTSTGTDVCAFYRADDG</sequence>
<keyword evidence="1" id="KW-1133">Transmembrane helix</keyword>
<dbReference type="Proteomes" id="UP001348149">
    <property type="component" value="Unassembled WGS sequence"/>
</dbReference>
<gene>
    <name evidence="2" type="ORF">VK792_18310</name>
</gene>
<evidence type="ECO:0000313" key="2">
    <source>
        <dbReference type="EMBL" id="MEC3863251.1"/>
    </source>
</evidence>
<accession>A0ABU6HLR2</accession>
<keyword evidence="1" id="KW-0472">Membrane</keyword>
<organism evidence="2 3">
    <name type="scientific">Mesobacterium hydrothermale</name>
    <dbReference type="NCBI Taxonomy" id="3111907"/>
    <lineage>
        <taxon>Bacteria</taxon>
        <taxon>Pseudomonadati</taxon>
        <taxon>Pseudomonadota</taxon>
        <taxon>Alphaproteobacteria</taxon>
        <taxon>Rhodobacterales</taxon>
        <taxon>Roseobacteraceae</taxon>
        <taxon>Mesobacterium</taxon>
    </lineage>
</organism>
<comment type="caution">
    <text evidence="2">The sequence shown here is derived from an EMBL/GenBank/DDBJ whole genome shotgun (WGS) entry which is preliminary data.</text>
</comment>
<keyword evidence="3" id="KW-1185">Reference proteome</keyword>
<dbReference type="RefSeq" id="WP_326299319.1">
    <property type="nucleotide sequence ID" value="NZ_JAYLLH010000044.1"/>
</dbReference>
<name>A0ABU6HLR2_9RHOB</name>
<dbReference type="EMBL" id="JAYLLH010000044">
    <property type="protein sequence ID" value="MEC3863251.1"/>
    <property type="molecule type" value="Genomic_DNA"/>
</dbReference>
<keyword evidence="1" id="KW-0812">Transmembrane</keyword>
<feature type="transmembrane region" description="Helical" evidence="1">
    <location>
        <begin position="130"/>
        <end position="149"/>
    </location>
</feature>
<reference evidence="2 3" key="1">
    <citation type="submission" date="2024-01" db="EMBL/GenBank/DDBJ databases">
        <title>Mesobacterium rodlantinim sp. nov., isolated from shallow sea hydrothermal systems off Kueishantao Island.</title>
        <authorList>
            <person name="Su Z."/>
            <person name="Tang K."/>
        </authorList>
    </citation>
    <scope>NUCLEOTIDE SEQUENCE [LARGE SCALE GENOMIC DNA]</scope>
    <source>
        <strain evidence="2 3">TK19101</strain>
    </source>
</reference>
<protein>
    <submittedName>
        <fullName evidence="2">Uncharacterized protein</fullName>
    </submittedName>
</protein>
<proteinExistence type="predicted"/>
<evidence type="ECO:0000313" key="3">
    <source>
        <dbReference type="Proteomes" id="UP001348149"/>
    </source>
</evidence>
<evidence type="ECO:0000256" key="1">
    <source>
        <dbReference type="SAM" id="Phobius"/>
    </source>
</evidence>